<dbReference type="EMBL" id="JAAGAX010000014">
    <property type="protein sequence ID" value="KAF2292218.1"/>
    <property type="molecule type" value="Genomic_DNA"/>
</dbReference>
<comment type="caution">
    <text evidence="1">The sequence shown here is derived from an EMBL/GenBank/DDBJ whole genome shotgun (WGS) entry which is preliminary data.</text>
</comment>
<protein>
    <submittedName>
        <fullName evidence="1">Uncharacterized protein</fullName>
    </submittedName>
</protein>
<keyword evidence="2" id="KW-1185">Reference proteome</keyword>
<evidence type="ECO:0000313" key="1">
    <source>
        <dbReference type="EMBL" id="KAF2292218.1"/>
    </source>
</evidence>
<dbReference type="AlphaFoldDB" id="A0A6A6KW78"/>
<accession>A0A6A6KW78</accession>
<gene>
    <name evidence="1" type="ORF">GH714_017094</name>
</gene>
<evidence type="ECO:0000313" key="2">
    <source>
        <dbReference type="Proteomes" id="UP000467840"/>
    </source>
</evidence>
<reference evidence="1 2" key="1">
    <citation type="journal article" date="2020" name="Mol. Plant">
        <title>The Chromosome-Based Rubber Tree Genome Provides New Insights into Spurge Genome Evolution and Rubber Biosynthesis.</title>
        <authorList>
            <person name="Liu J."/>
            <person name="Shi C."/>
            <person name="Shi C.C."/>
            <person name="Li W."/>
            <person name="Zhang Q.J."/>
            <person name="Zhang Y."/>
            <person name="Li K."/>
            <person name="Lu H.F."/>
            <person name="Shi C."/>
            <person name="Zhu S.T."/>
            <person name="Xiao Z.Y."/>
            <person name="Nan H."/>
            <person name="Yue Y."/>
            <person name="Zhu X.G."/>
            <person name="Wu Y."/>
            <person name="Hong X.N."/>
            <person name="Fan G.Y."/>
            <person name="Tong Y."/>
            <person name="Zhang D."/>
            <person name="Mao C.L."/>
            <person name="Liu Y.L."/>
            <person name="Hao S.J."/>
            <person name="Liu W.Q."/>
            <person name="Lv M.Q."/>
            <person name="Zhang H.B."/>
            <person name="Liu Y."/>
            <person name="Hu-Tang G.R."/>
            <person name="Wang J.P."/>
            <person name="Wang J.H."/>
            <person name="Sun Y.H."/>
            <person name="Ni S.B."/>
            <person name="Chen W.B."/>
            <person name="Zhang X.C."/>
            <person name="Jiao Y.N."/>
            <person name="Eichler E.E."/>
            <person name="Li G.H."/>
            <person name="Liu X."/>
            <person name="Gao L.Z."/>
        </authorList>
    </citation>
    <scope>NUCLEOTIDE SEQUENCE [LARGE SCALE GENOMIC DNA]</scope>
    <source>
        <strain evidence="2">cv. GT1</strain>
        <tissue evidence="1">Leaf</tissue>
    </source>
</reference>
<proteinExistence type="predicted"/>
<name>A0A6A6KW78_HEVBR</name>
<dbReference type="Proteomes" id="UP000467840">
    <property type="component" value="Chromosome 13"/>
</dbReference>
<organism evidence="1 2">
    <name type="scientific">Hevea brasiliensis</name>
    <name type="common">Para rubber tree</name>
    <name type="synonym">Siphonia brasiliensis</name>
    <dbReference type="NCBI Taxonomy" id="3981"/>
    <lineage>
        <taxon>Eukaryota</taxon>
        <taxon>Viridiplantae</taxon>
        <taxon>Streptophyta</taxon>
        <taxon>Embryophyta</taxon>
        <taxon>Tracheophyta</taxon>
        <taxon>Spermatophyta</taxon>
        <taxon>Magnoliopsida</taxon>
        <taxon>eudicotyledons</taxon>
        <taxon>Gunneridae</taxon>
        <taxon>Pentapetalae</taxon>
        <taxon>rosids</taxon>
        <taxon>fabids</taxon>
        <taxon>Malpighiales</taxon>
        <taxon>Euphorbiaceae</taxon>
        <taxon>Crotonoideae</taxon>
        <taxon>Micrandreae</taxon>
        <taxon>Hevea</taxon>
    </lineage>
</organism>
<sequence>MNNDQIAEDHTLLMVPLTTTSLLTISQVPMGGISSTIPLHSVLFIEFLHSAIQSQVVHHNKKIVIMGMLKDMLADVETQVHKRSLDYDDSIDGFAYMPSSKRDLVRFSSHPISMEDLPFVAPKVSPDRNFLLGQLYSTNEVRKEVTMMHTLKVP</sequence>